<accession>A0ABX7BG29</accession>
<evidence type="ECO:0008006" key="4">
    <source>
        <dbReference type="Google" id="ProtNLM"/>
    </source>
</evidence>
<organism evidence="2 3">
    <name type="scientific">Skermanella cutis</name>
    <dbReference type="NCBI Taxonomy" id="2775420"/>
    <lineage>
        <taxon>Bacteria</taxon>
        <taxon>Pseudomonadati</taxon>
        <taxon>Pseudomonadota</taxon>
        <taxon>Alphaproteobacteria</taxon>
        <taxon>Rhodospirillales</taxon>
        <taxon>Azospirillaceae</taxon>
        <taxon>Skermanella</taxon>
    </lineage>
</organism>
<evidence type="ECO:0000256" key="1">
    <source>
        <dbReference type="SAM" id="MobiDB-lite"/>
    </source>
</evidence>
<protein>
    <recommendedName>
        <fullName evidence="4">Secreted protein with PEP-CTERM sorting signal</fullName>
    </recommendedName>
</protein>
<feature type="region of interest" description="Disordered" evidence="1">
    <location>
        <begin position="85"/>
        <end position="111"/>
    </location>
</feature>
<dbReference type="EMBL" id="CP067420">
    <property type="protein sequence ID" value="QQP92026.1"/>
    <property type="molecule type" value="Genomic_DNA"/>
</dbReference>
<sequence length="111" mass="11131">MSAFCWTGYASTPGIAAARSSAPFDGAAGSGSGDTGAGEKFHLPRQIFVEASRTALRDPPMPEPVFAILVTIAFMAAGVLGQAPVRPSDPIPAPGVGRSSPRVPTGPPVAG</sequence>
<reference evidence="2" key="1">
    <citation type="submission" date="2021-02" db="EMBL/GenBank/DDBJ databases">
        <title>Skermanella TT6 skin isolate.</title>
        <authorList>
            <person name="Lee K."/>
            <person name="Ganzorig M."/>
        </authorList>
    </citation>
    <scope>NUCLEOTIDE SEQUENCE</scope>
    <source>
        <strain evidence="2">TT6</strain>
    </source>
</reference>
<evidence type="ECO:0000313" key="3">
    <source>
        <dbReference type="Proteomes" id="UP000595197"/>
    </source>
</evidence>
<gene>
    <name evidence="2" type="ORF">IGS68_12825</name>
</gene>
<keyword evidence="3" id="KW-1185">Reference proteome</keyword>
<name>A0ABX7BG29_9PROT</name>
<dbReference type="Proteomes" id="UP000595197">
    <property type="component" value="Chromosome"/>
</dbReference>
<proteinExistence type="predicted"/>
<evidence type="ECO:0000313" key="2">
    <source>
        <dbReference type="EMBL" id="QQP92026.1"/>
    </source>
</evidence>
<dbReference type="RefSeq" id="WP_201080546.1">
    <property type="nucleotide sequence ID" value="NZ_CP067420.1"/>
</dbReference>